<dbReference type="AlphaFoldDB" id="A0A4P7IKF1"/>
<feature type="domain" description="Putative zinc-finger" evidence="4">
    <location>
        <begin position="15"/>
        <end position="39"/>
    </location>
</feature>
<organism evidence="5 6">
    <name type="scientific">Nocardioides seonyuensis</name>
    <dbReference type="NCBI Taxonomy" id="2518371"/>
    <lineage>
        <taxon>Bacteria</taxon>
        <taxon>Bacillati</taxon>
        <taxon>Actinomycetota</taxon>
        <taxon>Actinomycetes</taxon>
        <taxon>Propionibacteriales</taxon>
        <taxon>Nocardioidaceae</taxon>
        <taxon>Nocardioides</taxon>
    </lineage>
</organism>
<dbReference type="KEGG" id="nsn:EXE58_16125"/>
<evidence type="ECO:0000256" key="3">
    <source>
        <dbReference type="SAM" id="Phobius"/>
    </source>
</evidence>
<dbReference type="Proteomes" id="UP000294853">
    <property type="component" value="Chromosome"/>
</dbReference>
<accession>A0A4P7IKF1</accession>
<evidence type="ECO:0000256" key="1">
    <source>
        <dbReference type="ARBA" id="ARBA00023015"/>
    </source>
</evidence>
<dbReference type="EMBL" id="CP038436">
    <property type="protein sequence ID" value="QBX56827.1"/>
    <property type="molecule type" value="Genomic_DNA"/>
</dbReference>
<dbReference type="OrthoDB" id="3822520at2"/>
<keyword evidence="3" id="KW-1133">Transmembrane helix</keyword>
<evidence type="ECO:0000313" key="6">
    <source>
        <dbReference type="Proteomes" id="UP000294853"/>
    </source>
</evidence>
<feature type="transmembrane region" description="Helical" evidence="3">
    <location>
        <begin position="235"/>
        <end position="257"/>
    </location>
</feature>
<evidence type="ECO:0000259" key="4">
    <source>
        <dbReference type="Pfam" id="PF13490"/>
    </source>
</evidence>
<feature type="transmembrane region" description="Helical" evidence="3">
    <location>
        <begin position="149"/>
        <end position="172"/>
    </location>
</feature>
<feature type="transmembrane region" description="Helical" evidence="3">
    <location>
        <begin position="110"/>
        <end position="128"/>
    </location>
</feature>
<dbReference type="Pfam" id="PF13490">
    <property type="entry name" value="zf-HC2"/>
    <property type="match status" value="1"/>
</dbReference>
<feature type="transmembrane region" description="Helical" evidence="3">
    <location>
        <begin position="203"/>
        <end position="223"/>
    </location>
</feature>
<reference evidence="5 6" key="1">
    <citation type="submission" date="2019-03" db="EMBL/GenBank/DDBJ databases">
        <title>Three New Species of Nocardioides, Nocardioides euryhalodurans sp. nov., Nocardioides seonyuensis sp. nov. and Nocardioides eburneoflavus sp. nov. Iolated from Soil.</title>
        <authorList>
            <person name="Roh S.G."/>
            <person name="Lee C."/>
            <person name="Kim M.-K."/>
            <person name="Kim S.B."/>
        </authorList>
    </citation>
    <scope>NUCLEOTIDE SEQUENCE [LARGE SCALE GENOMIC DNA]</scope>
    <source>
        <strain evidence="5 6">MMS17-SY207-3</strain>
    </source>
</reference>
<evidence type="ECO:0000256" key="2">
    <source>
        <dbReference type="ARBA" id="ARBA00023163"/>
    </source>
</evidence>
<dbReference type="RefSeq" id="WP_135268812.1">
    <property type="nucleotide sequence ID" value="NZ_CP038436.1"/>
</dbReference>
<keyword evidence="6" id="KW-1185">Reference proteome</keyword>
<dbReference type="InterPro" id="IPR041916">
    <property type="entry name" value="Anti_sigma_zinc_sf"/>
</dbReference>
<sequence>MTHTWHAEEPTLRSWVDGSAEPVLAASLEAHLLTCAECRRRTAALSPPTPASDAVRRWESLADVIDQPRRSRLTRLGLATPAQRGAWLAALALLLALPAAVALLGGRLPLLLALAPLAPMAAVAAAYGRSIEPAGEMALAAPVAGLRIVALRSLAVALPAVPLGIGGALVVGLPLDAALAWLLPGAALAALVLAAGTTRVDPATVAAGLGSVWALAVSIPPAARRVPAQTVVDLVASTPFQATALAVAMLAVAVTIARRDHVAYRRTA</sequence>
<proteinExistence type="predicted"/>
<protein>
    <recommendedName>
        <fullName evidence="4">Putative zinc-finger domain-containing protein</fullName>
    </recommendedName>
</protein>
<dbReference type="InterPro" id="IPR027383">
    <property type="entry name" value="Znf_put"/>
</dbReference>
<feature type="transmembrane region" description="Helical" evidence="3">
    <location>
        <begin position="178"/>
        <end position="196"/>
    </location>
</feature>
<keyword evidence="2" id="KW-0804">Transcription</keyword>
<name>A0A4P7IKF1_9ACTN</name>
<evidence type="ECO:0000313" key="5">
    <source>
        <dbReference type="EMBL" id="QBX56827.1"/>
    </source>
</evidence>
<dbReference type="Gene3D" id="1.10.10.1320">
    <property type="entry name" value="Anti-sigma factor, zinc-finger domain"/>
    <property type="match status" value="1"/>
</dbReference>
<keyword evidence="3" id="KW-0472">Membrane</keyword>
<feature type="transmembrane region" description="Helical" evidence="3">
    <location>
        <begin position="85"/>
        <end position="104"/>
    </location>
</feature>
<gene>
    <name evidence="5" type="ORF">EXE58_16125</name>
</gene>
<keyword evidence="3" id="KW-0812">Transmembrane</keyword>
<keyword evidence="1" id="KW-0805">Transcription regulation</keyword>